<evidence type="ECO:0000256" key="3">
    <source>
        <dbReference type="SAM" id="SignalP"/>
    </source>
</evidence>
<dbReference type="InterPro" id="IPR013783">
    <property type="entry name" value="Ig-like_fold"/>
</dbReference>
<dbReference type="PROSITE" id="PS51257">
    <property type="entry name" value="PROKAR_LIPOPROTEIN"/>
    <property type="match status" value="1"/>
</dbReference>
<reference evidence="5 6" key="1">
    <citation type="submission" date="2017-06" db="EMBL/GenBank/DDBJ databases">
        <title>Sequencing and comparative analysis of myxobacterial genomes.</title>
        <authorList>
            <person name="Rupp O."/>
            <person name="Goesmann A."/>
            <person name="Sogaard-Andersen L."/>
        </authorList>
    </citation>
    <scope>NUCLEOTIDE SEQUENCE [LARGE SCALE GENOMIC DNA]</scope>
    <source>
        <strain evidence="5 6">DSM 14697</strain>
    </source>
</reference>
<protein>
    <recommendedName>
        <fullName evidence="4">SbsA Ig-like domain-containing protein</fullName>
    </recommendedName>
</protein>
<keyword evidence="6" id="KW-1185">Reference proteome</keyword>
<evidence type="ECO:0000259" key="4">
    <source>
        <dbReference type="Pfam" id="PF13205"/>
    </source>
</evidence>
<dbReference type="Gene3D" id="2.60.40.10">
    <property type="entry name" value="Immunoglobulins"/>
    <property type="match status" value="3"/>
</dbReference>
<feature type="region of interest" description="Disordered" evidence="2">
    <location>
        <begin position="30"/>
        <end position="87"/>
    </location>
</feature>
<dbReference type="KEGG" id="mmas:MYMAC_005128"/>
<evidence type="ECO:0000313" key="6">
    <source>
        <dbReference type="Proteomes" id="UP000217343"/>
    </source>
</evidence>
<dbReference type="CDD" id="cd15482">
    <property type="entry name" value="Sialidase_non-viral"/>
    <property type="match status" value="1"/>
</dbReference>
<feature type="chain" id="PRO_5012083635" description="SbsA Ig-like domain-containing protein" evidence="3">
    <location>
        <begin position="27"/>
        <end position="986"/>
    </location>
</feature>
<evidence type="ECO:0000313" key="5">
    <source>
        <dbReference type="EMBL" id="ATB49483.1"/>
    </source>
</evidence>
<evidence type="ECO:0000256" key="2">
    <source>
        <dbReference type="SAM" id="MobiDB-lite"/>
    </source>
</evidence>
<dbReference type="InterPro" id="IPR014755">
    <property type="entry name" value="Cu-Rt/internalin_Ig-like"/>
</dbReference>
<dbReference type="InterPro" id="IPR032812">
    <property type="entry name" value="SbsA_Ig"/>
</dbReference>
<dbReference type="AlphaFoldDB" id="A0A250K0F9"/>
<dbReference type="InterPro" id="IPR036278">
    <property type="entry name" value="Sialidase_sf"/>
</dbReference>
<dbReference type="Pfam" id="PF13205">
    <property type="entry name" value="Big_5"/>
    <property type="match status" value="1"/>
</dbReference>
<proteinExistence type="predicted"/>
<feature type="region of interest" description="Disordered" evidence="2">
    <location>
        <begin position="255"/>
        <end position="275"/>
    </location>
</feature>
<keyword evidence="1 3" id="KW-0732">Signal</keyword>
<accession>A0A250K0F9</accession>
<gene>
    <name evidence="5" type="ORF">MYMAC_005128</name>
</gene>
<name>A0A250K0F9_9BACT</name>
<dbReference type="EMBL" id="CP022203">
    <property type="protein sequence ID" value="ATB49483.1"/>
    <property type="molecule type" value="Genomic_DNA"/>
</dbReference>
<feature type="domain" description="SbsA Ig-like" evidence="4">
    <location>
        <begin position="465"/>
        <end position="567"/>
    </location>
</feature>
<sequence length="986" mass="102282">MRKVQMGWGAMSKWLAGAVVSGWLLAACGGTGNERPGDPAPPDSGTHAERDSGTPGQEDAGLGDAGTPEDTTPPDAPMLLGTAPVSPSNVNVPHILARSEPGARVRLYTVAGCSGAIAGEGTADAQGQVSIPVNVPDDAWASFHGLAIDPAGNVSQCSPQGVTYREDSTPPALSGLRLSPSEAANDNAPRLIGGTESGATVRLYVDETCSGTPVDSQVADAAGTFSLRLSVPDDSVTATYVSASDEAGNASACAVGPTYREDSTPPAPPALATTPVAPANHNTPALHVTTEPGATVRFFAGTTCLGGALASRTADNQGQATLPLSVADNSTSRYVAQATDAVGNVSACSAALTFVEDSTAPSELAATVMDGLSGPELEYQNSDTRVAARWSGFSDAVSIRRYELALTSISACPGNASSIQDVGAASSAELTVLTLAEQRYYSCVRAVDEAGNTSGWKMSNGFIVDVTPPRVVSATPEASSVTASPWTAIEVSFSETTLDTTSVTPATFHVTADGQRLSGGTVTCAAGRCTLALTQRPAFGAQVSAAIDGVKDLAGNTMTAPHAWGYSVRAAEWGAPQVILSSSSLNSASPSLAMDASGVATIMYADEGLRARRHRPGAAWEADQRVGADTLDTSLPRPGALTPLPDGTLLAVVEAWPVGEYRTRRTFGVLATGSDSSVQSWSVPRLLGEDTGMDVMAPRVVAAPNQGALAAWVEESSTQRFLWVQPYAGSSDWGSPVLVRTIDDANWGYSWDGYDVGVDSRGNGVLVWSELNSPLQYSRQGAWGWSAPATGEGMGGRYPHIALNADGTGVAVWIRRYQDNDRLYANPFMVDSGFSDQEVPLHTQGNVISGPQVAADANGNAFVVWSQHSPNFEWGLWCARYVSGSGWLPPQQLATEYGGGSDLHVSPSGTATVVYGRTEGASTSVWARRFVPGAGWSSARRLDFTSVTGYLGNLEVATSPLGNAAVIWTRQDPDSGTRSLASAFFE</sequence>
<feature type="signal peptide" evidence="3">
    <location>
        <begin position="1"/>
        <end position="26"/>
    </location>
</feature>
<dbReference type="SUPFAM" id="SSF50939">
    <property type="entry name" value="Sialidases"/>
    <property type="match status" value="1"/>
</dbReference>
<dbReference type="Proteomes" id="UP000217343">
    <property type="component" value="Chromosome"/>
</dbReference>
<dbReference type="Gene3D" id="2.60.40.1220">
    <property type="match status" value="1"/>
</dbReference>
<organism evidence="5 6">
    <name type="scientific">Corallococcus macrosporus DSM 14697</name>
    <dbReference type="NCBI Taxonomy" id="1189310"/>
    <lineage>
        <taxon>Bacteria</taxon>
        <taxon>Pseudomonadati</taxon>
        <taxon>Myxococcota</taxon>
        <taxon>Myxococcia</taxon>
        <taxon>Myxococcales</taxon>
        <taxon>Cystobacterineae</taxon>
        <taxon>Myxococcaceae</taxon>
        <taxon>Corallococcus</taxon>
    </lineage>
</organism>
<evidence type="ECO:0000256" key="1">
    <source>
        <dbReference type="ARBA" id="ARBA00022729"/>
    </source>
</evidence>